<dbReference type="EMBL" id="FO082046">
    <property type="protein sequence ID" value="CCE87101.1"/>
    <property type="molecule type" value="Genomic_DNA"/>
</dbReference>
<gene>
    <name evidence="6" type="primary">Piso0_005640</name>
    <name evidence="6" type="ORF">GNLVRS01_PISO0N19351g</name>
</gene>
<dbReference type="OrthoDB" id="294853at2759"/>
<evidence type="ECO:0000259" key="4">
    <source>
        <dbReference type="Pfam" id="PF16206"/>
    </source>
</evidence>
<dbReference type="InterPro" id="IPR032817">
    <property type="entry name" value="Mon2_C"/>
</dbReference>
<feature type="domain" description="Mon2/Sec7/BIG1-like HUS" evidence="3">
    <location>
        <begin position="197"/>
        <end position="358"/>
    </location>
</feature>
<dbReference type="GO" id="GO:0005794">
    <property type="term" value="C:Golgi apparatus"/>
    <property type="evidence" value="ECO:0007669"/>
    <property type="project" value="UniProtKB-ARBA"/>
</dbReference>
<evidence type="ECO:0000259" key="5">
    <source>
        <dbReference type="Pfam" id="PF16213"/>
    </source>
</evidence>
<dbReference type="OMA" id="AWRLCLN"/>
<dbReference type="InterPro" id="IPR032629">
    <property type="entry name" value="DCB_dom"/>
</dbReference>
<organism evidence="6 7">
    <name type="scientific">Pichia sorbitophila (strain ATCC MYA-4447 / BCRC 22081 / CBS 7064 / NBRC 10061 / NRRL Y-12695)</name>
    <name type="common">Hybrid yeast</name>
    <dbReference type="NCBI Taxonomy" id="559304"/>
    <lineage>
        <taxon>Eukaryota</taxon>
        <taxon>Fungi</taxon>
        <taxon>Dikarya</taxon>
        <taxon>Ascomycota</taxon>
        <taxon>Saccharomycotina</taxon>
        <taxon>Pichiomycetes</taxon>
        <taxon>Debaryomycetaceae</taxon>
        <taxon>Millerozyma</taxon>
    </lineage>
</organism>
<dbReference type="SUPFAM" id="SSF48371">
    <property type="entry name" value="ARM repeat"/>
    <property type="match status" value="1"/>
</dbReference>
<proteinExistence type="predicted"/>
<feature type="domain" description="Mon2 C-terminal" evidence="4">
    <location>
        <begin position="908"/>
        <end position="1052"/>
    </location>
</feature>
<dbReference type="Pfam" id="PF16206">
    <property type="entry name" value="Mon2_C"/>
    <property type="match status" value="1"/>
</dbReference>
<dbReference type="InParanoid" id="G8XZJ2"/>
<evidence type="ECO:0000313" key="7">
    <source>
        <dbReference type="Proteomes" id="UP000005222"/>
    </source>
</evidence>
<accession>G8XZJ2</accession>
<dbReference type="Pfam" id="PF12783">
    <property type="entry name" value="Sec7-like_HUS"/>
    <property type="match status" value="1"/>
</dbReference>
<dbReference type="HOGENOM" id="CLU_001169_1_0_1"/>
<dbReference type="FunCoup" id="G8XZJ2">
    <property type="interactions" value="1248"/>
</dbReference>
<sequence>MTTVQQLRTDLHSLLSESKRRNTGVRNACEEAIASLGSFRSDEQLSNEITEDMKKKLLRPFILSSHNWNAKTATISIPIIHKLIISNAVSREDLEQLLHALKEASNLALDIQLRILQCLPSLVQNYGKCFTHELIGSLLGICVSLTSTNKSNVVINTASATLQQIISNMFSQIDESTEPKHEVSPEDDVKFRISDSQLDCYSTLFDLCNVIESTSPKYFDAMINLSVASALEIIENIISNHQEAFDSHDELAYLSRVQLVPSLLRILNVPNKSFPITIRILRTIYVLLTYQLDILEIEGEIVISFLNHMLLSNDSEASDVTDWKSLAVLEVMKGIIGNFRLLRSIHEKYDHNPKKKNVVQEIFKVLHTFSVYHLHGSSDVLVLPQVASSSQMSSTSFLSKELSDMKLPILDHLDKTEVPSSIPQTYSLYLVFSILSLYGDGLSSYVGAMNTITDSKILNDQVESVSELMTSSNDDIRSMLKGLMYSSCDNDVFHRVIRVIQKLAHAAGILGANTIKDEYINLLAYAIIKNVSTKESSSNPESRHSLQDQGRHLLSLGESVMESFTSQKSHHESNDSTDFRLSRSFNYRQAICLRALTNIAISLGSTLLGSWKTILLTFQWCDYFLNGADELGGSFLLKKSNELSHDMSPTLSNHEIMLVESFQRKFIENIHNYSLSSYETLLESLMDLFKESLHGKDERNTNSAAKHLVLEFDNSDYSYYLNICPYNKTYFLKCISSVCHVDPVKFLIENDKAWSYFLEFFSDFITERGSKVSGELRIQFVQIYCDIIKNSADCGFKSEEKSINNLTAKKTLDALVKPLKTLFSIGVPSELLVFNCETEIHLRILTSLHELIDKYDTYYQDSWHTVFEIINTCFRSENKDILSDNNLHEKIRLLIDSSFNTLKLILDEFTSSLPFDQLKILTDTLYMFIDQRYDLNLSFSAVSYFWLIGDALKYRILTKTEEEKTEKVLQLNELNRTIEEDANDSKYYYELLDVYILFTLSKVCMDSRPRVRDGAIQTFFQIFEVHGDLIHHSWELMYNVIFENIFKMDLSNEDFKENKNEWTESLILILSGFVSIYGKFLTNFSGKDGHGVLFKCWSGLVNYLKEISNLKWIKLNLELFKAFHDLLIPLESVPQEEIRDIRELLLDFLLNFPIEYDFVHSQYQSILINFIHCFPLLLQPMNCYLSVDQATKILYLFNKCARYPVLREHESDKVKLSSLQCAVLENMEMLESSNPQILALIIQQLSNFLVFPFAVRSRIENKLNPVLNGKMKIPSFIAISHQSLHLLRKRLEALSDYTILIQEKQLVKVIRSLLEVIQTKFEGITSEGTKPLWVDSQDLLLYITKNIMGHFYGTFSEDGNAADTWKLILKGINNCYEVEYDSSYEEYSQEQYEALTSIVLPRLISSADNKGLVEDFIKSLYLNSFLYAIDDEEKWVLDLSVYTGLVDMAHSASALNEFYGCTKPLSVFSNKKSRIMCLKELIKFSLGKNYASEMLVDASSRYFLQRTALTLHCFIEEQSLVLNAPISKIQEEELTISLQGLSDLQSRSQAPSVASSAIRYLYPLLTKAVPYTGKSSKLHALLSHVLQDFRFPDPQGM</sequence>
<evidence type="ECO:0000256" key="1">
    <source>
        <dbReference type="ARBA" id="ARBA00022448"/>
    </source>
</evidence>
<dbReference type="InterPro" id="IPR032691">
    <property type="entry name" value="Mon2/Sec7/BIG1-like_HUS"/>
</dbReference>
<keyword evidence="7" id="KW-1185">Reference proteome</keyword>
<dbReference type="eggNOG" id="KOG1848">
    <property type="taxonomic scope" value="Eukaryota"/>
</dbReference>
<keyword evidence="2" id="KW-0653">Protein transport</keyword>
<name>G8XZJ2_PICSO</name>
<evidence type="ECO:0000259" key="3">
    <source>
        <dbReference type="Pfam" id="PF12783"/>
    </source>
</evidence>
<keyword evidence="1" id="KW-0813">Transport</keyword>
<protein>
    <submittedName>
        <fullName evidence="6">Piso0_005640 protein</fullName>
    </submittedName>
</protein>
<evidence type="ECO:0000313" key="6">
    <source>
        <dbReference type="EMBL" id="CCE87101.1"/>
    </source>
</evidence>
<reference evidence="6 7" key="1">
    <citation type="journal article" date="2012" name="G3 (Bethesda)">
        <title>Pichia sorbitophila, an interspecies yeast hybrid reveals early steps of genome resolution following polyploidization.</title>
        <authorList>
            <person name="Leh Louis V."/>
            <person name="Despons L."/>
            <person name="Friedrich A."/>
            <person name="Martin T."/>
            <person name="Durrens P."/>
            <person name="Casaregola S."/>
            <person name="Neuveglise C."/>
            <person name="Fairhead C."/>
            <person name="Marck C."/>
            <person name="Cruz J.A."/>
            <person name="Straub M.L."/>
            <person name="Kugler V."/>
            <person name="Sacerdot C."/>
            <person name="Uzunov Z."/>
            <person name="Thierry A."/>
            <person name="Weiss S."/>
            <person name="Bleykasten C."/>
            <person name="De Montigny J."/>
            <person name="Jacques N."/>
            <person name="Jung P."/>
            <person name="Lemaire M."/>
            <person name="Mallet S."/>
            <person name="Morel G."/>
            <person name="Richard G.F."/>
            <person name="Sarkar A."/>
            <person name="Savel G."/>
            <person name="Schacherer J."/>
            <person name="Seret M.L."/>
            <person name="Talla E."/>
            <person name="Samson G."/>
            <person name="Jubin C."/>
            <person name="Poulain J."/>
            <person name="Vacherie B."/>
            <person name="Barbe V."/>
            <person name="Pelletier E."/>
            <person name="Sherman D.J."/>
            <person name="Westhof E."/>
            <person name="Weissenbach J."/>
            <person name="Baret P.V."/>
            <person name="Wincker P."/>
            <person name="Gaillardin C."/>
            <person name="Dujon B."/>
            <person name="Souciet J.L."/>
        </authorList>
    </citation>
    <scope>NUCLEOTIDE SEQUENCE [LARGE SCALE GENOMIC DNA]</scope>
    <source>
        <strain evidence="7">ATCC MYA-4447 / BCRC 22081 / CBS 7064 / NBRC 10061 / NRRL Y-12695</strain>
    </source>
</reference>
<dbReference type="Pfam" id="PF16213">
    <property type="entry name" value="DCB"/>
    <property type="match status" value="1"/>
</dbReference>
<evidence type="ECO:0000256" key="2">
    <source>
        <dbReference type="ARBA" id="ARBA00022927"/>
    </source>
</evidence>
<feature type="domain" description="Mon2/Sec7/BIG1-like dimerisation and cyclophilin-binding" evidence="5">
    <location>
        <begin position="4"/>
        <end position="173"/>
    </location>
</feature>
<dbReference type="GO" id="GO:0015031">
    <property type="term" value="P:protein transport"/>
    <property type="evidence" value="ECO:0007669"/>
    <property type="project" value="UniProtKB-KW"/>
</dbReference>
<dbReference type="Proteomes" id="UP000005222">
    <property type="component" value="Chromosome N"/>
</dbReference>
<dbReference type="InterPro" id="IPR016024">
    <property type="entry name" value="ARM-type_fold"/>
</dbReference>
<dbReference type="STRING" id="559304.G8XZJ2"/>